<dbReference type="Pfam" id="PF00474">
    <property type="entry name" value="SSF"/>
    <property type="match status" value="1"/>
</dbReference>
<feature type="transmembrane region" description="Helical" evidence="12">
    <location>
        <begin position="267"/>
        <end position="293"/>
    </location>
</feature>
<dbReference type="InterPro" id="IPR050277">
    <property type="entry name" value="Sodium:Solute_Symporter"/>
</dbReference>
<evidence type="ECO:0000256" key="12">
    <source>
        <dbReference type="SAM" id="Phobius"/>
    </source>
</evidence>
<dbReference type="GO" id="GO:0005886">
    <property type="term" value="C:plasma membrane"/>
    <property type="evidence" value="ECO:0007669"/>
    <property type="project" value="UniProtKB-SubCell"/>
</dbReference>
<keyword evidence="5 12" id="KW-0812">Transmembrane</keyword>
<keyword evidence="11" id="KW-0739">Sodium transport</keyword>
<feature type="transmembrane region" description="Helical" evidence="12">
    <location>
        <begin position="130"/>
        <end position="147"/>
    </location>
</feature>
<feature type="transmembrane region" description="Helical" evidence="12">
    <location>
        <begin position="74"/>
        <end position="93"/>
    </location>
</feature>
<evidence type="ECO:0000256" key="6">
    <source>
        <dbReference type="ARBA" id="ARBA00022847"/>
    </source>
</evidence>
<dbReference type="PANTHER" id="PTHR48086">
    <property type="entry name" value="SODIUM/PROLINE SYMPORTER-RELATED"/>
    <property type="match status" value="1"/>
</dbReference>
<sequence>VNYISLFVVAAYLLGTVLLGSLMARRSRKENDWAIAGGEMSALVLAFAIAGGRIGGAGTYGVAESVVSGGVWTMWWYGISSFCGILLVGVFFARRFRKLGIKTAGEVFKLKFDSDRCQRLTSLCVQTENVVINVIEAYVIGIILSSLTPLTMLQGTMVAAVVFSTYVSFGGLWGTSITNLQHVVVMLIALAAIAVLGIKESGGWENVTTSVGYQLEANSTDPDVWWGLIGGGGWLAAIGMMFSAAVHSPAAAIYPNYSAALKDERKLPITFFWGAVIAAIIPLLAGLIGILTVSRYGLDSDLVGHQNITAIASA</sequence>
<evidence type="ECO:0000256" key="8">
    <source>
        <dbReference type="ARBA" id="ARBA00023053"/>
    </source>
</evidence>
<protein>
    <recommendedName>
        <fullName evidence="14">Sodium:solute symporter family protein</fullName>
    </recommendedName>
</protein>
<evidence type="ECO:0000313" key="13">
    <source>
        <dbReference type="EMBL" id="SVB77633.1"/>
    </source>
</evidence>
<proteinExistence type="inferred from homology"/>
<evidence type="ECO:0000256" key="3">
    <source>
        <dbReference type="ARBA" id="ARBA00022448"/>
    </source>
</evidence>
<feature type="transmembrane region" description="Helical" evidence="12">
    <location>
        <begin position="180"/>
        <end position="198"/>
    </location>
</feature>
<dbReference type="Gene3D" id="1.20.1730.10">
    <property type="entry name" value="Sodium/glucose cotransporter"/>
    <property type="match status" value="1"/>
</dbReference>
<name>A0A382GSS9_9ZZZZ</name>
<evidence type="ECO:0000256" key="1">
    <source>
        <dbReference type="ARBA" id="ARBA00004651"/>
    </source>
</evidence>
<evidence type="ECO:0000256" key="7">
    <source>
        <dbReference type="ARBA" id="ARBA00022989"/>
    </source>
</evidence>
<dbReference type="PANTHER" id="PTHR48086:SF3">
    <property type="entry name" value="SODIUM_PROLINE SYMPORTER"/>
    <property type="match status" value="1"/>
</dbReference>
<keyword evidence="10 12" id="KW-0472">Membrane</keyword>
<keyword evidence="9" id="KW-0406">Ion transport</keyword>
<evidence type="ECO:0000256" key="10">
    <source>
        <dbReference type="ARBA" id="ARBA00023136"/>
    </source>
</evidence>
<dbReference type="EMBL" id="UINC01056970">
    <property type="protein sequence ID" value="SVB77633.1"/>
    <property type="molecule type" value="Genomic_DNA"/>
</dbReference>
<comment type="subcellular location">
    <subcellularLocation>
        <location evidence="1">Cell membrane</location>
        <topology evidence="1">Multi-pass membrane protein</topology>
    </subcellularLocation>
</comment>
<keyword evidence="3" id="KW-0813">Transport</keyword>
<keyword evidence="8" id="KW-0915">Sodium</keyword>
<keyword evidence="4" id="KW-1003">Cell membrane</keyword>
<evidence type="ECO:0000256" key="11">
    <source>
        <dbReference type="ARBA" id="ARBA00023201"/>
    </source>
</evidence>
<dbReference type="GO" id="GO:0006814">
    <property type="term" value="P:sodium ion transport"/>
    <property type="evidence" value="ECO:0007669"/>
    <property type="project" value="UniProtKB-KW"/>
</dbReference>
<keyword evidence="6" id="KW-0769">Symport</keyword>
<evidence type="ECO:0000256" key="4">
    <source>
        <dbReference type="ARBA" id="ARBA00022475"/>
    </source>
</evidence>
<organism evidence="13">
    <name type="scientific">marine metagenome</name>
    <dbReference type="NCBI Taxonomy" id="408172"/>
    <lineage>
        <taxon>unclassified sequences</taxon>
        <taxon>metagenomes</taxon>
        <taxon>ecological metagenomes</taxon>
    </lineage>
</organism>
<feature type="transmembrane region" description="Helical" evidence="12">
    <location>
        <begin position="6"/>
        <end position="24"/>
    </location>
</feature>
<dbReference type="InterPro" id="IPR001734">
    <property type="entry name" value="Na/solute_symporter"/>
</dbReference>
<evidence type="ECO:0008006" key="14">
    <source>
        <dbReference type="Google" id="ProtNLM"/>
    </source>
</evidence>
<feature type="transmembrane region" description="Helical" evidence="12">
    <location>
        <begin position="33"/>
        <end position="54"/>
    </location>
</feature>
<feature type="non-terminal residue" evidence="13">
    <location>
        <position position="1"/>
    </location>
</feature>
<gene>
    <name evidence="13" type="ORF">METZ01_LOCUS230487</name>
</gene>
<feature type="transmembrane region" description="Helical" evidence="12">
    <location>
        <begin position="153"/>
        <end position="173"/>
    </location>
</feature>
<feature type="non-terminal residue" evidence="13">
    <location>
        <position position="314"/>
    </location>
</feature>
<evidence type="ECO:0000256" key="9">
    <source>
        <dbReference type="ARBA" id="ARBA00023065"/>
    </source>
</evidence>
<dbReference type="InterPro" id="IPR038377">
    <property type="entry name" value="Na/Glc_symporter_sf"/>
</dbReference>
<dbReference type="GO" id="GO:0015293">
    <property type="term" value="F:symporter activity"/>
    <property type="evidence" value="ECO:0007669"/>
    <property type="project" value="UniProtKB-KW"/>
</dbReference>
<accession>A0A382GSS9</accession>
<feature type="transmembrane region" description="Helical" evidence="12">
    <location>
        <begin position="224"/>
        <end position="246"/>
    </location>
</feature>
<dbReference type="AlphaFoldDB" id="A0A382GSS9"/>
<evidence type="ECO:0000256" key="2">
    <source>
        <dbReference type="ARBA" id="ARBA00006434"/>
    </source>
</evidence>
<reference evidence="13" key="1">
    <citation type="submission" date="2018-05" db="EMBL/GenBank/DDBJ databases">
        <authorList>
            <person name="Lanie J.A."/>
            <person name="Ng W.-L."/>
            <person name="Kazmierczak K.M."/>
            <person name="Andrzejewski T.M."/>
            <person name="Davidsen T.M."/>
            <person name="Wayne K.J."/>
            <person name="Tettelin H."/>
            <person name="Glass J.I."/>
            <person name="Rusch D."/>
            <person name="Podicherti R."/>
            <person name="Tsui H.-C.T."/>
            <person name="Winkler M.E."/>
        </authorList>
    </citation>
    <scope>NUCLEOTIDE SEQUENCE</scope>
</reference>
<comment type="similarity">
    <text evidence="2">Belongs to the sodium:solute symporter (SSF) (TC 2.A.21) family.</text>
</comment>
<dbReference type="PROSITE" id="PS50283">
    <property type="entry name" value="NA_SOLUT_SYMP_3"/>
    <property type="match status" value="1"/>
</dbReference>
<evidence type="ECO:0000256" key="5">
    <source>
        <dbReference type="ARBA" id="ARBA00022692"/>
    </source>
</evidence>
<keyword evidence="7 12" id="KW-1133">Transmembrane helix</keyword>